<keyword evidence="3 14" id="KW-0813">Transport</keyword>
<keyword evidence="6 14" id="KW-0769">Symport</keyword>
<evidence type="ECO:0000256" key="9">
    <source>
        <dbReference type="ARBA" id="ARBA00023065"/>
    </source>
</evidence>
<comment type="catalytic activity">
    <reaction evidence="12">
        <text>L-proline(in) + Na(+)(in) = L-proline(out) + Na(+)(out)</text>
        <dbReference type="Rhea" id="RHEA:28967"/>
        <dbReference type="ChEBI" id="CHEBI:29101"/>
        <dbReference type="ChEBI" id="CHEBI:60039"/>
    </reaction>
</comment>
<evidence type="ECO:0000256" key="6">
    <source>
        <dbReference type="ARBA" id="ARBA00022847"/>
    </source>
</evidence>
<keyword evidence="16" id="KW-1185">Reference proteome</keyword>
<evidence type="ECO:0000313" key="16">
    <source>
        <dbReference type="Proteomes" id="UP001214043"/>
    </source>
</evidence>
<feature type="transmembrane region" description="Helical" evidence="14">
    <location>
        <begin position="68"/>
        <end position="90"/>
    </location>
</feature>
<keyword evidence="7 14" id="KW-1133">Transmembrane helix</keyword>
<evidence type="ECO:0000256" key="11">
    <source>
        <dbReference type="ARBA" id="ARBA00023201"/>
    </source>
</evidence>
<feature type="transmembrane region" description="Helical" evidence="14">
    <location>
        <begin position="44"/>
        <end position="62"/>
    </location>
</feature>
<dbReference type="GO" id="GO:0005298">
    <property type="term" value="F:proline:sodium symporter activity"/>
    <property type="evidence" value="ECO:0007669"/>
    <property type="project" value="UniProtKB-UniRule"/>
</dbReference>
<comment type="similarity">
    <text evidence="2 13">Belongs to the sodium:solute symporter (SSF) (TC 2.A.21) family.</text>
</comment>
<feature type="transmembrane region" description="Helical" evidence="14">
    <location>
        <begin position="231"/>
        <end position="256"/>
    </location>
</feature>
<evidence type="ECO:0000256" key="1">
    <source>
        <dbReference type="ARBA" id="ARBA00004651"/>
    </source>
</evidence>
<dbReference type="EMBL" id="CP118166">
    <property type="protein sequence ID" value="WDI30077.1"/>
    <property type="molecule type" value="Genomic_DNA"/>
</dbReference>
<feature type="transmembrane region" description="Helical" evidence="14">
    <location>
        <begin position="191"/>
        <end position="211"/>
    </location>
</feature>
<evidence type="ECO:0000256" key="2">
    <source>
        <dbReference type="ARBA" id="ARBA00006434"/>
    </source>
</evidence>
<comment type="subcellular location">
    <subcellularLocation>
        <location evidence="14">Cell inner membrane</location>
        <topology evidence="14">Multi-pass membrane protein</topology>
    </subcellularLocation>
    <subcellularLocation>
        <location evidence="1">Cell membrane</location>
        <topology evidence="1">Multi-pass membrane protein</topology>
    </subcellularLocation>
</comment>
<feature type="transmembrane region" description="Helical" evidence="14">
    <location>
        <begin position="455"/>
        <end position="473"/>
    </location>
</feature>
<evidence type="ECO:0000256" key="4">
    <source>
        <dbReference type="ARBA" id="ARBA00022475"/>
    </source>
</evidence>
<dbReference type="Proteomes" id="UP001214043">
    <property type="component" value="Chromosome"/>
</dbReference>
<feature type="transmembrane region" description="Helical" evidence="14">
    <location>
        <begin position="320"/>
        <end position="345"/>
    </location>
</feature>
<evidence type="ECO:0000256" key="8">
    <source>
        <dbReference type="ARBA" id="ARBA00023053"/>
    </source>
</evidence>
<dbReference type="InterPro" id="IPR011851">
    <property type="entry name" value="Na/Pro_symporter"/>
</dbReference>
<feature type="transmembrane region" description="Helical" evidence="14">
    <location>
        <begin position="277"/>
        <end position="300"/>
    </location>
</feature>
<dbReference type="GO" id="GO:0005886">
    <property type="term" value="C:plasma membrane"/>
    <property type="evidence" value="ECO:0007669"/>
    <property type="project" value="UniProtKB-SubCell"/>
</dbReference>
<dbReference type="InterPro" id="IPR001734">
    <property type="entry name" value="Na/solute_symporter"/>
</dbReference>
<evidence type="ECO:0000256" key="5">
    <source>
        <dbReference type="ARBA" id="ARBA00022692"/>
    </source>
</evidence>
<keyword evidence="14" id="KW-0997">Cell inner membrane</keyword>
<dbReference type="GO" id="GO:0015824">
    <property type="term" value="P:proline transport"/>
    <property type="evidence" value="ECO:0007669"/>
    <property type="project" value="UniProtKB-UniRule"/>
</dbReference>
<evidence type="ECO:0000256" key="12">
    <source>
        <dbReference type="ARBA" id="ARBA00033708"/>
    </source>
</evidence>
<sequence length="479" mass="50469">MNGGAIILTVVISYLAAMLIVGIAARPRTSSKKEYYIAGRRLPYWVIAFSMNATGESAWLLLGLSGLAYAVGVNALWVVLGETLGIWLSWRFVAKRLNRAAIKSDAITVPDILSDKLGDPFHLLRIAAALIILAMVLVYVAAQMLATGKAFESFLGWPYAIGVIAGGFVTVLYTSFGGFRGVAYTDTAQALLMVFAITAVPIAGLIEAGGLGDVANSLKSINPALLAPVDLSSGMTIGLIALASSLAVGLPFMGVPQLLVRFMAVSGVEEIRKASRISVVVIFLLGLGAVCTGLVGRVLVPNLTDPETVMPTLSEDLFPSFVTGLLVAAVLSAVMSTVSSLMNLASSALVGDLYHQVLRPNADTRTLGRIGIGVTALVGVSGVLVALNQNSSIFDFVLFAWAGLGAAFGPMILCVLWWKRTTWIGALAGMIGGFATTVIWITFFKTQFYDLYEMIPGFAAGLMCTVCVSLITSKKQPVA</sequence>
<evidence type="ECO:0000256" key="14">
    <source>
        <dbReference type="RuleBase" id="RU366012"/>
    </source>
</evidence>
<accession>A0AAE9ZCT2</accession>
<organism evidence="15 16">
    <name type="scientific">Hyphococcus flavus</name>
    <dbReference type="NCBI Taxonomy" id="1866326"/>
    <lineage>
        <taxon>Bacteria</taxon>
        <taxon>Pseudomonadati</taxon>
        <taxon>Pseudomonadota</taxon>
        <taxon>Alphaproteobacteria</taxon>
        <taxon>Parvularculales</taxon>
        <taxon>Parvularculaceae</taxon>
        <taxon>Hyphococcus</taxon>
    </lineage>
</organism>
<feature type="transmembrane region" description="Helical" evidence="14">
    <location>
        <begin position="157"/>
        <end position="179"/>
    </location>
</feature>
<dbReference type="Gene3D" id="1.20.1730.10">
    <property type="entry name" value="Sodium/glucose cotransporter"/>
    <property type="match status" value="1"/>
</dbReference>
<dbReference type="PANTHER" id="PTHR48086:SF3">
    <property type="entry name" value="SODIUM_PROLINE SYMPORTER"/>
    <property type="match status" value="1"/>
</dbReference>
<evidence type="ECO:0000313" key="15">
    <source>
        <dbReference type="EMBL" id="WDI30077.1"/>
    </source>
</evidence>
<dbReference type="AlphaFoldDB" id="A0AAE9ZCT2"/>
<feature type="transmembrane region" description="Helical" evidence="14">
    <location>
        <begin position="366"/>
        <end position="387"/>
    </location>
</feature>
<dbReference type="NCBIfam" id="TIGR00813">
    <property type="entry name" value="sss"/>
    <property type="match status" value="1"/>
</dbReference>
<keyword evidence="9 14" id="KW-0406">Ion transport</keyword>
<keyword evidence="14" id="KW-0029">Amino-acid transport</keyword>
<feature type="transmembrane region" description="Helical" evidence="14">
    <location>
        <begin position="6"/>
        <end position="24"/>
    </location>
</feature>
<dbReference type="InterPro" id="IPR038377">
    <property type="entry name" value="Na/Glc_symporter_sf"/>
</dbReference>
<feature type="transmembrane region" description="Helical" evidence="14">
    <location>
        <begin position="393"/>
        <end position="416"/>
    </location>
</feature>
<dbReference type="Pfam" id="PF00474">
    <property type="entry name" value="SSF"/>
    <property type="match status" value="1"/>
</dbReference>
<evidence type="ECO:0000256" key="3">
    <source>
        <dbReference type="ARBA" id="ARBA00022448"/>
    </source>
</evidence>
<keyword evidence="5 14" id="KW-0812">Transmembrane</keyword>
<dbReference type="InterPro" id="IPR050277">
    <property type="entry name" value="Sodium:Solute_Symporter"/>
</dbReference>
<keyword evidence="10 14" id="KW-0472">Membrane</keyword>
<dbReference type="GO" id="GO:0031402">
    <property type="term" value="F:sodium ion binding"/>
    <property type="evidence" value="ECO:0007669"/>
    <property type="project" value="UniProtKB-UniRule"/>
</dbReference>
<keyword evidence="4" id="KW-1003">Cell membrane</keyword>
<keyword evidence="11 14" id="KW-0739">Sodium transport</keyword>
<dbReference type="PANTHER" id="PTHR48086">
    <property type="entry name" value="SODIUM/PROLINE SYMPORTER-RELATED"/>
    <property type="match status" value="1"/>
</dbReference>
<evidence type="ECO:0000256" key="13">
    <source>
        <dbReference type="RuleBase" id="RU362091"/>
    </source>
</evidence>
<feature type="transmembrane region" description="Helical" evidence="14">
    <location>
        <begin position="123"/>
        <end position="145"/>
    </location>
</feature>
<dbReference type="KEGG" id="hfl:PUV54_08910"/>
<protein>
    <recommendedName>
        <fullName evidence="14">Sodium/proline symporter</fullName>
    </recommendedName>
    <alternativeName>
        <fullName evidence="14">Proline permease</fullName>
    </alternativeName>
</protein>
<proteinExistence type="inferred from homology"/>
<gene>
    <name evidence="15" type="ORF">PUV54_08910</name>
</gene>
<dbReference type="RefSeq" id="WP_274491867.1">
    <property type="nucleotide sequence ID" value="NZ_CP118166.1"/>
</dbReference>
<dbReference type="CDD" id="cd11475">
    <property type="entry name" value="SLC5sbd_PutP"/>
    <property type="match status" value="1"/>
</dbReference>
<comment type="function">
    <text evidence="14">Catalyzes the sodium-dependent uptake of extracellular L-proline.</text>
</comment>
<reference evidence="15" key="1">
    <citation type="submission" date="2023-02" db="EMBL/GenBank/DDBJ databases">
        <title>Genome sequence of Hyphococcus flavus.</title>
        <authorList>
            <person name="Rong J.-C."/>
            <person name="Zhao Q."/>
            <person name="Yi M."/>
            <person name="Wu J.-Y."/>
        </authorList>
    </citation>
    <scope>NUCLEOTIDE SEQUENCE</scope>
    <source>
        <strain evidence="15">MCCC 1K03223</strain>
    </source>
</reference>
<feature type="transmembrane region" description="Helical" evidence="14">
    <location>
        <begin position="423"/>
        <end position="443"/>
    </location>
</feature>
<evidence type="ECO:0000256" key="10">
    <source>
        <dbReference type="ARBA" id="ARBA00023136"/>
    </source>
</evidence>
<evidence type="ECO:0000256" key="7">
    <source>
        <dbReference type="ARBA" id="ARBA00022989"/>
    </source>
</evidence>
<keyword evidence="8 14" id="KW-0915">Sodium</keyword>
<dbReference type="PROSITE" id="PS50283">
    <property type="entry name" value="NA_SOLUT_SYMP_3"/>
    <property type="match status" value="1"/>
</dbReference>
<name>A0AAE9ZCT2_9PROT</name>